<dbReference type="EMBL" id="GGEC01072835">
    <property type="protein sequence ID" value="MBX53319.1"/>
    <property type="molecule type" value="Transcribed_RNA"/>
</dbReference>
<reference evidence="1" key="1">
    <citation type="submission" date="2018-02" db="EMBL/GenBank/DDBJ databases">
        <title>Rhizophora mucronata_Transcriptome.</title>
        <authorList>
            <person name="Meera S.P."/>
            <person name="Sreeshan A."/>
            <person name="Augustine A."/>
        </authorList>
    </citation>
    <scope>NUCLEOTIDE SEQUENCE</scope>
    <source>
        <tissue evidence="1">Leaf</tissue>
    </source>
</reference>
<accession>A0A2P2PF79</accession>
<sequence>MAFSEPDFTEL</sequence>
<proteinExistence type="predicted"/>
<evidence type="ECO:0000313" key="1">
    <source>
        <dbReference type="EMBL" id="MBX53319.1"/>
    </source>
</evidence>
<organism evidence="1">
    <name type="scientific">Rhizophora mucronata</name>
    <name type="common">Asiatic mangrove</name>
    <dbReference type="NCBI Taxonomy" id="61149"/>
    <lineage>
        <taxon>Eukaryota</taxon>
        <taxon>Viridiplantae</taxon>
        <taxon>Streptophyta</taxon>
        <taxon>Embryophyta</taxon>
        <taxon>Tracheophyta</taxon>
        <taxon>Spermatophyta</taxon>
        <taxon>Magnoliopsida</taxon>
        <taxon>eudicotyledons</taxon>
        <taxon>Gunneridae</taxon>
        <taxon>Pentapetalae</taxon>
        <taxon>rosids</taxon>
        <taxon>fabids</taxon>
        <taxon>Malpighiales</taxon>
        <taxon>Rhizophoraceae</taxon>
        <taxon>Rhizophora</taxon>
    </lineage>
</organism>
<protein>
    <submittedName>
        <fullName evidence="1">Uncharacterized protein</fullName>
    </submittedName>
</protein>
<name>A0A2P2PF79_RHIMU</name>